<organism evidence="2 3">
    <name type="scientific">Portunus trituberculatus</name>
    <name type="common">Swimming crab</name>
    <name type="synonym">Neptunus trituberculatus</name>
    <dbReference type="NCBI Taxonomy" id="210409"/>
    <lineage>
        <taxon>Eukaryota</taxon>
        <taxon>Metazoa</taxon>
        <taxon>Ecdysozoa</taxon>
        <taxon>Arthropoda</taxon>
        <taxon>Crustacea</taxon>
        <taxon>Multicrustacea</taxon>
        <taxon>Malacostraca</taxon>
        <taxon>Eumalacostraca</taxon>
        <taxon>Eucarida</taxon>
        <taxon>Decapoda</taxon>
        <taxon>Pleocyemata</taxon>
        <taxon>Brachyura</taxon>
        <taxon>Eubrachyura</taxon>
        <taxon>Portunoidea</taxon>
        <taxon>Portunidae</taxon>
        <taxon>Portuninae</taxon>
        <taxon>Portunus</taxon>
    </lineage>
</organism>
<feature type="region of interest" description="Disordered" evidence="1">
    <location>
        <begin position="30"/>
        <end position="57"/>
    </location>
</feature>
<evidence type="ECO:0000256" key="1">
    <source>
        <dbReference type="SAM" id="MobiDB-lite"/>
    </source>
</evidence>
<keyword evidence="3" id="KW-1185">Reference proteome</keyword>
<dbReference type="EMBL" id="VSRR010028232">
    <property type="protein sequence ID" value="MPC68693.1"/>
    <property type="molecule type" value="Genomic_DNA"/>
</dbReference>
<accession>A0A5B7HF02</accession>
<evidence type="ECO:0000313" key="2">
    <source>
        <dbReference type="EMBL" id="MPC68693.1"/>
    </source>
</evidence>
<dbReference type="Proteomes" id="UP000324222">
    <property type="component" value="Unassembled WGS sequence"/>
</dbReference>
<comment type="caution">
    <text evidence="2">The sequence shown here is derived from an EMBL/GenBank/DDBJ whole genome shotgun (WGS) entry which is preliminary data.</text>
</comment>
<feature type="compositionally biased region" description="Basic and acidic residues" evidence="1">
    <location>
        <begin position="171"/>
        <end position="182"/>
    </location>
</feature>
<feature type="region of interest" description="Disordered" evidence="1">
    <location>
        <begin position="106"/>
        <end position="146"/>
    </location>
</feature>
<feature type="compositionally biased region" description="Basic and acidic residues" evidence="1">
    <location>
        <begin position="203"/>
        <end position="214"/>
    </location>
</feature>
<reference evidence="2 3" key="1">
    <citation type="submission" date="2019-05" db="EMBL/GenBank/DDBJ databases">
        <title>Another draft genome of Portunus trituberculatus and its Hox gene families provides insights of decapod evolution.</title>
        <authorList>
            <person name="Jeong J.-H."/>
            <person name="Song I."/>
            <person name="Kim S."/>
            <person name="Choi T."/>
            <person name="Kim D."/>
            <person name="Ryu S."/>
            <person name="Kim W."/>
        </authorList>
    </citation>
    <scope>NUCLEOTIDE SEQUENCE [LARGE SCALE GENOMIC DNA]</scope>
    <source>
        <tissue evidence="2">Muscle</tissue>
    </source>
</reference>
<name>A0A5B7HF02_PORTR</name>
<dbReference type="AlphaFoldDB" id="A0A5B7HF02"/>
<gene>
    <name evidence="2" type="ORF">E2C01_062897</name>
</gene>
<protein>
    <submittedName>
        <fullName evidence="2">Uncharacterized protein</fullName>
    </submittedName>
</protein>
<feature type="region of interest" description="Disordered" evidence="1">
    <location>
        <begin position="171"/>
        <end position="214"/>
    </location>
</feature>
<evidence type="ECO:0000313" key="3">
    <source>
        <dbReference type="Proteomes" id="UP000324222"/>
    </source>
</evidence>
<sequence length="214" mass="22705">MECRRGRRAEEAQLPWPGCRLLARREAAGRGARGAGRGAVQGKEGIQGRQGAAGGGRPARTLIHHAAYKPATLGGSHSISFSALIYNVFTAIYAAGVSGVEIYHEGRERHRRARGGPERTHSSVRSHSSSPGFVRASPPAHTPHNGLILPVTAGDAVSPPALRPSRCLVSADERGASEHNKAESGLAVLRGTPEPASRRRRRSPSERRGSSVSR</sequence>
<proteinExistence type="predicted"/>